<feature type="region of interest" description="Disordered" evidence="3">
    <location>
        <begin position="101"/>
        <end position="148"/>
    </location>
</feature>
<comment type="similarity">
    <text evidence="1">Belongs to the proteasome subunit S14 family.</text>
</comment>
<dbReference type="PANTHER" id="PTHR12387">
    <property type="entry name" value="26S PROTEASOME NON-ATPASE REGULATORY SUBUNIT 8"/>
    <property type="match status" value="1"/>
</dbReference>
<feature type="compositionally biased region" description="Low complexity" evidence="3">
    <location>
        <begin position="115"/>
        <end position="135"/>
    </location>
</feature>
<dbReference type="EMBL" id="JAVHNQ010000018">
    <property type="protein sequence ID" value="KAK6330434.1"/>
    <property type="molecule type" value="Genomic_DNA"/>
</dbReference>
<dbReference type="GO" id="GO:0008541">
    <property type="term" value="C:proteasome regulatory particle, lid subcomplex"/>
    <property type="evidence" value="ECO:0007669"/>
    <property type="project" value="TreeGrafter"/>
</dbReference>
<dbReference type="AlphaFoldDB" id="A0AAV9TZI9"/>
<comment type="caution">
    <text evidence="5">The sequence shown here is derived from an EMBL/GenBank/DDBJ whole genome shotgun (WGS) entry which is preliminary data.</text>
</comment>
<evidence type="ECO:0000256" key="3">
    <source>
        <dbReference type="SAM" id="MobiDB-lite"/>
    </source>
</evidence>
<evidence type="ECO:0000259" key="4">
    <source>
        <dbReference type="PROSITE" id="PS50250"/>
    </source>
</evidence>
<feature type="compositionally biased region" description="Low complexity" evidence="3">
    <location>
        <begin position="54"/>
        <end position="65"/>
    </location>
</feature>
<evidence type="ECO:0000313" key="5">
    <source>
        <dbReference type="EMBL" id="KAK6330434.1"/>
    </source>
</evidence>
<accession>A0AAV9TZI9</accession>
<feature type="compositionally biased region" description="Pro residues" evidence="3">
    <location>
        <begin position="36"/>
        <end position="53"/>
    </location>
</feature>
<dbReference type="GO" id="GO:0005829">
    <property type="term" value="C:cytosol"/>
    <property type="evidence" value="ECO:0007669"/>
    <property type="project" value="TreeGrafter"/>
</dbReference>
<protein>
    <submittedName>
        <fullName evidence="5">Regulatory particle non-ATPase</fullName>
    </submittedName>
</protein>
<dbReference type="Proteomes" id="UP001375240">
    <property type="component" value="Unassembled WGS sequence"/>
</dbReference>
<feature type="compositionally biased region" description="Low complexity" evidence="3">
    <location>
        <begin position="23"/>
        <end position="35"/>
    </location>
</feature>
<dbReference type="GO" id="GO:0043161">
    <property type="term" value="P:proteasome-mediated ubiquitin-dependent protein catabolic process"/>
    <property type="evidence" value="ECO:0007669"/>
    <property type="project" value="TreeGrafter"/>
</dbReference>
<reference evidence="5 6" key="1">
    <citation type="submission" date="2019-10" db="EMBL/GenBank/DDBJ databases">
        <authorList>
            <person name="Palmer J.M."/>
        </authorList>
    </citation>
    <scope>NUCLEOTIDE SEQUENCE [LARGE SCALE GENOMIC DNA]</scope>
    <source>
        <strain evidence="5 6">TWF696</strain>
    </source>
</reference>
<dbReference type="GO" id="GO:0005634">
    <property type="term" value="C:nucleus"/>
    <property type="evidence" value="ECO:0007669"/>
    <property type="project" value="TreeGrafter"/>
</dbReference>
<dbReference type="InterPro" id="IPR006746">
    <property type="entry name" value="26S_Psome_Rpn12"/>
</dbReference>
<evidence type="ECO:0000313" key="6">
    <source>
        <dbReference type="Proteomes" id="UP001375240"/>
    </source>
</evidence>
<proteinExistence type="inferred from homology"/>
<dbReference type="PROSITE" id="PS50250">
    <property type="entry name" value="PCI"/>
    <property type="match status" value="1"/>
</dbReference>
<gene>
    <name evidence="5" type="primary">RPN12_2</name>
    <name evidence="5" type="ORF">TWF696_003530</name>
</gene>
<name>A0AAV9TZI9_9PEZI</name>
<evidence type="ECO:0000256" key="2">
    <source>
        <dbReference type="ARBA" id="ARBA00022942"/>
    </source>
</evidence>
<organism evidence="5 6">
    <name type="scientific">Orbilia brochopaga</name>
    <dbReference type="NCBI Taxonomy" id="3140254"/>
    <lineage>
        <taxon>Eukaryota</taxon>
        <taxon>Fungi</taxon>
        <taxon>Dikarya</taxon>
        <taxon>Ascomycota</taxon>
        <taxon>Pezizomycotina</taxon>
        <taxon>Orbiliomycetes</taxon>
        <taxon>Orbiliales</taxon>
        <taxon>Orbiliaceae</taxon>
        <taxon>Orbilia</taxon>
    </lineage>
</organism>
<dbReference type="InterPro" id="IPR033464">
    <property type="entry name" value="CSN8_PSD8_EIF3K"/>
</dbReference>
<feature type="domain" description="PCI" evidence="4">
    <location>
        <begin position="272"/>
        <end position="455"/>
    </location>
</feature>
<dbReference type="FunFam" id="1.25.40.990:FF:000001">
    <property type="entry name" value="26S proteasome non-ATPase regulatory subunit"/>
    <property type="match status" value="1"/>
</dbReference>
<dbReference type="Gene3D" id="1.25.40.990">
    <property type="match status" value="1"/>
</dbReference>
<feature type="region of interest" description="Disordered" evidence="3">
    <location>
        <begin position="23"/>
        <end position="65"/>
    </location>
</feature>
<keyword evidence="6" id="KW-1185">Reference proteome</keyword>
<feature type="compositionally biased region" description="Pro residues" evidence="3">
    <location>
        <begin position="167"/>
        <end position="182"/>
    </location>
</feature>
<dbReference type="Pfam" id="PF10075">
    <property type="entry name" value="CSN8_PSD8_EIF3K"/>
    <property type="match status" value="1"/>
</dbReference>
<sequence>MAGVDVLLRVLKWRWLAKRVFSPFPSSSDTTTTSTPSPPPPSSPPPPPSPPSSSPALHASATSPSKQQLVLFSPLPSPSLFRLFNFFSWPRFTQQPLQPATLHSLSSKEPPEESLPPSEGINEGSSSSTAEVSASRVHPARHTAVVPPATIEATPSTAAAPIQTQLPTPPATPELASSPPPNYSRQIDRQPYLSHLPALPPIAMSDLPTLHAKVINSFTSRTHQSTLPLLATAKLTLLKASALIPSPSTSPQTLSQARDILEIGALTSIYLSDTESFSRYYNYLQPFYKLPTNIIQPSQQEAKILGLYLLFLLSQGDAAAFHTALEVLNQEGTGDSEKGWQWGEYVRYPVTLERWLMEGSYDKVWEATRKSKTPTEEFDVFTKILVSTLRQEIATSAQRAYPSLPISNAKNLLFLDTEKEVLQFARERDWEIRDGRIYFPAEDEYDGVADIPDTASVAAAKSAIHSGTIIENTIGYANELEQIV</sequence>
<feature type="region of interest" description="Disordered" evidence="3">
    <location>
        <begin position="162"/>
        <end position="187"/>
    </location>
</feature>
<keyword evidence="2" id="KW-0647">Proteasome</keyword>
<dbReference type="PANTHER" id="PTHR12387:SF0">
    <property type="entry name" value="26S PROTEASOME NON-ATPASE REGULATORY SUBUNIT 8"/>
    <property type="match status" value="1"/>
</dbReference>
<evidence type="ECO:0000256" key="1">
    <source>
        <dbReference type="ARBA" id="ARBA00009627"/>
    </source>
</evidence>
<dbReference type="InterPro" id="IPR000717">
    <property type="entry name" value="PCI_dom"/>
</dbReference>